<dbReference type="Pfam" id="PF07690">
    <property type="entry name" value="MFS_1"/>
    <property type="match status" value="1"/>
</dbReference>
<keyword evidence="5 9" id="KW-1133">Transmembrane helix</keyword>
<feature type="transmembrane region" description="Helical" evidence="9">
    <location>
        <begin position="383"/>
        <end position="402"/>
    </location>
</feature>
<evidence type="ECO:0000313" key="11">
    <source>
        <dbReference type="EMBL" id="MFD2869500.1"/>
    </source>
</evidence>
<comment type="caution">
    <text evidence="11">The sequence shown here is derived from an EMBL/GenBank/DDBJ whole genome shotgun (WGS) entry which is preliminary data.</text>
</comment>
<evidence type="ECO:0000256" key="5">
    <source>
        <dbReference type="ARBA" id="ARBA00022989"/>
    </source>
</evidence>
<reference evidence="12" key="1">
    <citation type="journal article" date="2019" name="Int. J. Syst. Evol. Microbiol.">
        <title>The Global Catalogue of Microorganisms (GCM) 10K type strain sequencing project: providing services to taxonomists for standard genome sequencing and annotation.</title>
        <authorList>
            <consortium name="The Broad Institute Genomics Platform"/>
            <consortium name="The Broad Institute Genome Sequencing Center for Infectious Disease"/>
            <person name="Wu L."/>
            <person name="Ma J."/>
        </authorList>
    </citation>
    <scope>NUCLEOTIDE SEQUENCE [LARGE SCALE GENOMIC DNA]</scope>
    <source>
        <strain evidence="12">KCTC 33522</strain>
    </source>
</reference>
<name>A0ABW5Y2L0_9BACL</name>
<evidence type="ECO:0000256" key="6">
    <source>
        <dbReference type="ARBA" id="ARBA00023136"/>
    </source>
</evidence>
<feature type="transmembrane region" description="Helical" evidence="9">
    <location>
        <begin position="222"/>
        <end position="248"/>
    </location>
</feature>
<dbReference type="SUPFAM" id="SSF103473">
    <property type="entry name" value="MFS general substrate transporter"/>
    <property type="match status" value="1"/>
</dbReference>
<dbReference type="PANTHER" id="PTHR23513">
    <property type="entry name" value="INTEGRAL MEMBRANE EFFLUX PROTEIN-RELATED"/>
    <property type="match status" value="1"/>
</dbReference>
<dbReference type="InterPro" id="IPR036259">
    <property type="entry name" value="MFS_trans_sf"/>
</dbReference>
<dbReference type="CDD" id="cd06173">
    <property type="entry name" value="MFS_MefA_like"/>
    <property type="match status" value="1"/>
</dbReference>
<keyword evidence="6 9" id="KW-0472">Membrane</keyword>
<keyword evidence="2" id="KW-0813">Transport</keyword>
<dbReference type="PANTHER" id="PTHR23513:SF9">
    <property type="entry name" value="ENTEROBACTIN EXPORTER ENTS"/>
    <property type="match status" value="1"/>
</dbReference>
<dbReference type="InterPro" id="IPR011701">
    <property type="entry name" value="MFS"/>
</dbReference>
<protein>
    <recommendedName>
        <fullName evidence="8">Multidrug efflux pump Tap</fullName>
    </recommendedName>
</protein>
<dbReference type="EMBL" id="JBHUOR010000119">
    <property type="protein sequence ID" value="MFD2869500.1"/>
    <property type="molecule type" value="Genomic_DNA"/>
</dbReference>
<feature type="transmembrane region" description="Helical" evidence="9">
    <location>
        <begin position="21"/>
        <end position="40"/>
    </location>
</feature>
<feature type="domain" description="Major facilitator superfamily (MFS) profile" evidence="10">
    <location>
        <begin position="223"/>
        <end position="413"/>
    </location>
</feature>
<accession>A0ABW5Y2L0</accession>
<evidence type="ECO:0000313" key="12">
    <source>
        <dbReference type="Proteomes" id="UP001597568"/>
    </source>
</evidence>
<evidence type="ECO:0000256" key="2">
    <source>
        <dbReference type="ARBA" id="ARBA00022448"/>
    </source>
</evidence>
<evidence type="ECO:0000256" key="3">
    <source>
        <dbReference type="ARBA" id="ARBA00022475"/>
    </source>
</evidence>
<organism evidence="11 12">
    <name type="scientific">Kurthia populi</name>
    <dbReference type="NCBI Taxonomy" id="1562132"/>
    <lineage>
        <taxon>Bacteria</taxon>
        <taxon>Bacillati</taxon>
        <taxon>Bacillota</taxon>
        <taxon>Bacilli</taxon>
        <taxon>Bacillales</taxon>
        <taxon>Caryophanaceae</taxon>
        <taxon>Kurthia</taxon>
    </lineage>
</organism>
<dbReference type="PROSITE" id="PS50850">
    <property type="entry name" value="MFS"/>
    <property type="match status" value="1"/>
</dbReference>
<dbReference type="RefSeq" id="WP_380148202.1">
    <property type="nucleotide sequence ID" value="NZ_JBHUOR010000119.1"/>
</dbReference>
<dbReference type="Proteomes" id="UP001597568">
    <property type="component" value="Unassembled WGS sequence"/>
</dbReference>
<sequence length="413" mass="44955">MNEWIERRAMINLYTFFVSKLLTSLGFGVFSFGISLYILQLTGSALSFATNIMFNVLPRALVAPLAGYVADRFPRKIIVVVSMAGITASIGALIIYTELYGISVAAIYTITVIFSMIGAFNGIAFSSSIPNMVGKHNVQKGMAFNQVSYSIGAIGGPTIGGMMYGFVSMEVFLWAMFIAYFIALCLEASMNFTLFADRLVAKKESMMASMRSGFVYLKSKPLVQSLLMTQVCINFFSAAISVGLVFVLVQRLSVESTQVGIIQGAGAIGMLVASLYLSMRGDLVRPLRFVKRAATVMCIAMICIAVPLVAGFSTSIAFIYYMLLMFIFSAMSIWANTPIGVVIQREVDDAHRGRVFGIIETLAVGIGPIGSLIYGALFDYIDASLIFIISGLLLLVMIYILLRASRLKHLSPL</sequence>
<keyword evidence="4 9" id="KW-0812">Transmembrane</keyword>
<proteinExistence type="inferred from homology"/>
<feature type="transmembrane region" description="Helical" evidence="9">
    <location>
        <begin position="260"/>
        <end position="277"/>
    </location>
</feature>
<feature type="transmembrane region" description="Helical" evidence="9">
    <location>
        <begin position="102"/>
        <end position="126"/>
    </location>
</feature>
<evidence type="ECO:0000256" key="9">
    <source>
        <dbReference type="SAM" id="Phobius"/>
    </source>
</evidence>
<evidence type="ECO:0000256" key="8">
    <source>
        <dbReference type="ARBA" id="ARBA00040914"/>
    </source>
</evidence>
<feature type="transmembrane region" description="Helical" evidence="9">
    <location>
        <begin position="77"/>
        <end position="96"/>
    </location>
</feature>
<evidence type="ECO:0000256" key="7">
    <source>
        <dbReference type="ARBA" id="ARBA00038075"/>
    </source>
</evidence>
<gene>
    <name evidence="11" type="ORF">ACFSY7_13480</name>
</gene>
<feature type="transmembrane region" description="Helical" evidence="9">
    <location>
        <begin position="318"/>
        <end position="343"/>
    </location>
</feature>
<evidence type="ECO:0000256" key="1">
    <source>
        <dbReference type="ARBA" id="ARBA00004651"/>
    </source>
</evidence>
<evidence type="ECO:0000259" key="10">
    <source>
        <dbReference type="PROSITE" id="PS50850"/>
    </source>
</evidence>
<feature type="transmembrane region" description="Helical" evidence="9">
    <location>
        <begin position="147"/>
        <end position="167"/>
    </location>
</feature>
<dbReference type="Gene3D" id="1.20.1250.20">
    <property type="entry name" value="MFS general substrate transporter like domains"/>
    <property type="match status" value="1"/>
</dbReference>
<evidence type="ECO:0000256" key="4">
    <source>
        <dbReference type="ARBA" id="ARBA00022692"/>
    </source>
</evidence>
<comment type="subcellular location">
    <subcellularLocation>
        <location evidence="1">Cell membrane</location>
        <topology evidence="1">Multi-pass membrane protein</topology>
    </subcellularLocation>
</comment>
<dbReference type="InterPro" id="IPR020846">
    <property type="entry name" value="MFS_dom"/>
</dbReference>
<keyword evidence="12" id="KW-1185">Reference proteome</keyword>
<feature type="transmembrane region" description="Helical" evidence="9">
    <location>
        <begin position="289"/>
        <end position="312"/>
    </location>
</feature>
<keyword evidence="3" id="KW-1003">Cell membrane</keyword>
<comment type="similarity">
    <text evidence="7">Belongs to the major facilitator superfamily. Drug:H(+) antiporter-3 (DHA3) (TC 2.A.1.21) family.</text>
</comment>
<feature type="transmembrane region" description="Helical" evidence="9">
    <location>
        <begin position="355"/>
        <end position="377"/>
    </location>
</feature>
<feature type="transmembrane region" description="Helical" evidence="9">
    <location>
        <begin position="52"/>
        <end position="70"/>
    </location>
</feature>
<feature type="transmembrane region" description="Helical" evidence="9">
    <location>
        <begin position="173"/>
        <end position="201"/>
    </location>
</feature>